<name>A0A4P8L0D2_9BACT</name>
<keyword evidence="1" id="KW-0732">Signal</keyword>
<dbReference type="Proteomes" id="UP000298602">
    <property type="component" value="Chromosome"/>
</dbReference>
<reference evidence="2 3" key="1">
    <citation type="submission" date="2019-05" db="EMBL/GenBank/DDBJ databases">
        <title>The Complete Genome Sequence of the n-alkane-degrading Desulfoglaeba alkanexedens ALDC reveals multiple alkylsuccinate synthase gene clusters.</title>
        <authorList>
            <person name="Callaghan A.V."/>
            <person name="Davidova I.A."/>
            <person name="Duncan K.E."/>
            <person name="Morris B."/>
            <person name="McInerney M.J."/>
        </authorList>
    </citation>
    <scope>NUCLEOTIDE SEQUENCE [LARGE SCALE GENOMIC DNA]</scope>
    <source>
        <strain evidence="2 3">ALDC</strain>
    </source>
</reference>
<dbReference type="KEGG" id="dax:FDQ92_02545"/>
<organism evidence="2 3">
    <name type="scientific">Desulfoglaeba alkanexedens ALDC</name>
    <dbReference type="NCBI Taxonomy" id="980445"/>
    <lineage>
        <taxon>Bacteria</taxon>
        <taxon>Pseudomonadati</taxon>
        <taxon>Thermodesulfobacteriota</taxon>
        <taxon>Syntrophobacteria</taxon>
        <taxon>Syntrophobacterales</taxon>
        <taxon>Syntrophobacteraceae</taxon>
        <taxon>Desulfoglaeba</taxon>
    </lineage>
</organism>
<feature type="signal peptide" evidence="1">
    <location>
        <begin position="1"/>
        <end position="22"/>
    </location>
</feature>
<evidence type="ECO:0000313" key="3">
    <source>
        <dbReference type="Proteomes" id="UP000298602"/>
    </source>
</evidence>
<sequence>MRKVFPSLLGVFFVISAWGCSAGRSCLALLEGKPPEPDPYAHIQVYTEPPQRPFKVLGTVTAKVERNDYCLESQAEAEAMKRLKASAAEKGADAVIGLVKEFLPTEEGNIVPERYSSESESVRRAFTDQTLRNYSIFYRGKAVKFLTAIEPRQSEPQQEALHE</sequence>
<reference evidence="2 3" key="2">
    <citation type="submission" date="2019-05" db="EMBL/GenBank/DDBJ databases">
        <authorList>
            <person name="Suflita J.M."/>
            <person name="Marks C.R."/>
        </authorList>
    </citation>
    <scope>NUCLEOTIDE SEQUENCE [LARGE SCALE GENOMIC DNA]</scope>
    <source>
        <strain evidence="2 3">ALDC</strain>
    </source>
</reference>
<accession>A0A4P8L0D2</accession>
<dbReference type="Gene3D" id="3.30.110.70">
    <property type="entry name" value="Hypothetical protein apc22750. Chain B"/>
    <property type="match status" value="1"/>
</dbReference>
<dbReference type="AlphaFoldDB" id="A0A4P8L0D2"/>
<keyword evidence="3" id="KW-1185">Reference proteome</keyword>
<evidence type="ECO:0000313" key="2">
    <source>
        <dbReference type="EMBL" id="QCQ21170.1"/>
    </source>
</evidence>
<dbReference type="RefSeq" id="WP_137423139.1">
    <property type="nucleotide sequence ID" value="NZ_CP040098.1"/>
</dbReference>
<dbReference type="EMBL" id="CP040098">
    <property type="protein sequence ID" value="QCQ21170.1"/>
    <property type="molecule type" value="Genomic_DNA"/>
</dbReference>
<gene>
    <name evidence="2" type="ORF">FDQ92_02545</name>
</gene>
<proteinExistence type="predicted"/>
<evidence type="ECO:0000256" key="1">
    <source>
        <dbReference type="SAM" id="SignalP"/>
    </source>
</evidence>
<protein>
    <submittedName>
        <fullName evidence="2">YbjQ family protein</fullName>
    </submittedName>
</protein>
<feature type="chain" id="PRO_5020579436" evidence="1">
    <location>
        <begin position="23"/>
        <end position="163"/>
    </location>
</feature>